<dbReference type="PANTHER" id="PTHR23108:SF0">
    <property type="entry name" value="METHYLTRANSFERASE-LIKE PROTEIN 22"/>
    <property type="match status" value="1"/>
</dbReference>
<dbReference type="EMBL" id="JABFUD020000024">
    <property type="protein sequence ID" value="KAI5060701.1"/>
    <property type="molecule type" value="Genomic_DNA"/>
</dbReference>
<gene>
    <name evidence="2" type="ORF">GOP47_0025121</name>
</gene>
<dbReference type="AlphaFoldDB" id="A0A9D4Z5P0"/>
<evidence type="ECO:0000256" key="1">
    <source>
        <dbReference type="SAM" id="MobiDB-lite"/>
    </source>
</evidence>
<accession>A0A9D4Z5P0</accession>
<dbReference type="GO" id="GO:0008276">
    <property type="term" value="F:protein methyltransferase activity"/>
    <property type="evidence" value="ECO:0007669"/>
    <property type="project" value="InterPro"/>
</dbReference>
<evidence type="ECO:0000313" key="2">
    <source>
        <dbReference type="EMBL" id="KAI5060701.1"/>
    </source>
</evidence>
<dbReference type="InterPro" id="IPR019410">
    <property type="entry name" value="Methyltransf_16"/>
</dbReference>
<feature type="region of interest" description="Disordered" evidence="1">
    <location>
        <begin position="1"/>
        <end position="24"/>
    </location>
</feature>
<dbReference type="OrthoDB" id="46564at2759"/>
<dbReference type="PANTHER" id="PTHR23108">
    <property type="entry name" value="METHYLTRANSFERASE-RELATED"/>
    <property type="match status" value="1"/>
</dbReference>
<reference evidence="2" key="1">
    <citation type="submission" date="2021-01" db="EMBL/GenBank/DDBJ databases">
        <title>Adiantum capillus-veneris genome.</title>
        <authorList>
            <person name="Fang Y."/>
            <person name="Liao Q."/>
        </authorList>
    </citation>
    <scope>NUCLEOTIDE SEQUENCE</scope>
    <source>
        <strain evidence="2">H3</strain>
        <tissue evidence="2">Leaf</tissue>
    </source>
</reference>
<organism evidence="2 3">
    <name type="scientific">Adiantum capillus-veneris</name>
    <name type="common">Maidenhair fern</name>
    <dbReference type="NCBI Taxonomy" id="13818"/>
    <lineage>
        <taxon>Eukaryota</taxon>
        <taxon>Viridiplantae</taxon>
        <taxon>Streptophyta</taxon>
        <taxon>Embryophyta</taxon>
        <taxon>Tracheophyta</taxon>
        <taxon>Polypodiopsida</taxon>
        <taxon>Polypodiidae</taxon>
        <taxon>Polypodiales</taxon>
        <taxon>Pteridineae</taxon>
        <taxon>Pteridaceae</taxon>
        <taxon>Vittarioideae</taxon>
        <taxon>Adiantum</taxon>
    </lineage>
</organism>
<evidence type="ECO:0008006" key="4">
    <source>
        <dbReference type="Google" id="ProtNLM"/>
    </source>
</evidence>
<dbReference type="Proteomes" id="UP000886520">
    <property type="component" value="Chromosome 24"/>
</dbReference>
<feature type="non-terminal residue" evidence="2">
    <location>
        <position position="379"/>
    </location>
</feature>
<dbReference type="InterPro" id="IPR038899">
    <property type="entry name" value="METTL22"/>
</dbReference>
<proteinExistence type="predicted"/>
<evidence type="ECO:0000313" key="3">
    <source>
        <dbReference type="Proteomes" id="UP000886520"/>
    </source>
</evidence>
<dbReference type="SUPFAM" id="SSF53335">
    <property type="entry name" value="S-adenosyl-L-methionine-dependent methyltransferases"/>
    <property type="match status" value="1"/>
</dbReference>
<dbReference type="Gene3D" id="3.40.50.150">
    <property type="entry name" value="Vaccinia Virus protein VP39"/>
    <property type="match status" value="1"/>
</dbReference>
<comment type="caution">
    <text evidence="2">The sequence shown here is derived from an EMBL/GenBank/DDBJ whole genome shotgun (WGS) entry which is preliminary data.</text>
</comment>
<protein>
    <recommendedName>
        <fullName evidence="4">Methyltransferase-like protein 22</fullName>
    </recommendedName>
</protein>
<dbReference type="InterPro" id="IPR029063">
    <property type="entry name" value="SAM-dependent_MTases_sf"/>
</dbReference>
<sequence length="379" mass="42946">KRKKERHVGGGGLSERFDPTKTMQEGEQVTSEVHLGCSPNEITCLSTFTIASLDNDDNLQIMGECCVSEDTSKGDNSAVADVNVTTDNFLLSEQSIDNHVLVDETGDLVIPRRRRNCMHNEDTMGRTIVIHHHARTTLPYVGLQIWKASFLLGDFLLHKMQTTAELDDVIALELGAGTGLLGILLAAKARLVFLTDFDVDVLDNCHRNALLNSRKSKRIASALQIRQLDWKEPWPPNAGCSNVETSVDNQSFLYSWCNEDLEELENLKIMFAADVIYSDSLTDAFFSLLRKLMPIGSQRLLWLAIEKRFNFSISELDVVAHGYRHFLSFFDNRTDGLTLQDLQGCKTFAGKKLQLNQVPQYIQEYDRTKDLELWEIWRT</sequence>
<keyword evidence="3" id="KW-1185">Reference proteome</keyword>
<dbReference type="Pfam" id="PF10294">
    <property type="entry name" value="Methyltransf_16"/>
    <property type="match status" value="1"/>
</dbReference>
<dbReference type="GO" id="GO:0005634">
    <property type="term" value="C:nucleus"/>
    <property type="evidence" value="ECO:0007669"/>
    <property type="project" value="TreeGrafter"/>
</dbReference>
<name>A0A9D4Z5P0_ADICA</name>